<dbReference type="SUPFAM" id="SSF55073">
    <property type="entry name" value="Nucleotide cyclase"/>
    <property type="match status" value="1"/>
</dbReference>
<dbReference type="EMBL" id="PYSW02000015">
    <property type="protein sequence ID" value="KAG2386452.1"/>
    <property type="molecule type" value="Genomic_DNA"/>
</dbReference>
<evidence type="ECO:0000256" key="2">
    <source>
        <dbReference type="SAM" id="Phobius"/>
    </source>
</evidence>
<dbReference type="PROSITE" id="PS50125">
    <property type="entry name" value="GUANYLATE_CYCLASE_2"/>
    <property type="match status" value="1"/>
</dbReference>
<dbReference type="Proteomes" id="UP000816034">
    <property type="component" value="Unassembled WGS sequence"/>
</dbReference>
<keyword evidence="2" id="KW-1133">Transmembrane helix</keyword>
<dbReference type="GO" id="GO:0035556">
    <property type="term" value="P:intracellular signal transduction"/>
    <property type="evidence" value="ECO:0007669"/>
    <property type="project" value="InterPro"/>
</dbReference>
<sequence length="816" mass="91641">MAPKISPADHSPFEGGDEVDLISQHGHNNKTQRSKFMSVCLSVRVFLIVVITSVVLLTAISIWLTSFVVNETYAMKSVKVIIDNINDKVVSFLSSQLLPAKQVAEEVANNYHYSYIDVVDGIRYYLFTKMKTYQITLVNLALAENGLNQLQALTWGLDPATQSMALVYAKKMPGENFLTYVLNTDNGFIDRPYYLNLTKYPIAYVDYYIESKQLFQKYPEGAFGSVYQVINSSLQTFWTTPVYNRTDLSKKQRLGIAKVNIGLDMIAKFLASLKVLDRGYIVLSEYESGYVIGSSLEIADLEYRRVNASDISPRNAGLIMKQVIESRLESVQFSTIVNGVAYLVSSSPFSLYNLKWRLTLVFEENEIKEGVITSSYIMIGVTCAVALLGVTISVVVGYIVTNPLSKLQQDFKKIEILDLSNIKPRTSIFSEAKSIYSSLTDTVAWLSEFKAFLPDSVLNQLHRGIATEELKDALPNVTNNKTNDANQSETASMSSRSQTCESKVNGESALHLNTGGHHPSNSMNSHNMFKLGLSDKHCCVLHIHVANLEDEFQDSEELTSTISKLLTGVSTICKTVRADLQIKSYCEYSIIFADKPSGVIQMGLDTTLKILTALSHINANLAKNGHQPLRVGIGIASGVCTQGNVGNRQMRYYTFLGPVVKRAKDLSLIALELGIPTAVDKESYAPEKDHFVFRPVERYLQDKSISTVYELRSRNQIDNEEWLYELQQANNNSKYSEYTQYFEKLFEGENEQAENGKHVKDFIGQFSMKFPEDKVIQRLAQTLDKISQHNKMPHIKDYYSTVSTNVQSCIHGYTIQ</sequence>
<dbReference type="GO" id="GO:0009190">
    <property type="term" value="P:cyclic nucleotide biosynthetic process"/>
    <property type="evidence" value="ECO:0007669"/>
    <property type="project" value="InterPro"/>
</dbReference>
<protein>
    <recommendedName>
        <fullName evidence="3">Guanylate cyclase domain-containing protein</fullName>
    </recommendedName>
</protein>
<evidence type="ECO:0000313" key="5">
    <source>
        <dbReference type="Proteomes" id="UP000816034"/>
    </source>
</evidence>
<evidence type="ECO:0000259" key="3">
    <source>
        <dbReference type="PROSITE" id="PS50125"/>
    </source>
</evidence>
<feature type="transmembrane region" description="Helical" evidence="2">
    <location>
        <begin position="45"/>
        <end position="69"/>
    </location>
</feature>
<dbReference type="InterPro" id="IPR001054">
    <property type="entry name" value="A/G_cyclase"/>
</dbReference>
<gene>
    <name evidence="4" type="ORF">C9374_002196</name>
</gene>
<accession>A0AA88GPG2</accession>
<name>A0AA88GPG2_NAELO</name>
<dbReference type="InterPro" id="IPR029787">
    <property type="entry name" value="Nucleotide_cyclase"/>
</dbReference>
<proteinExistence type="predicted"/>
<keyword evidence="2" id="KW-0812">Transmembrane</keyword>
<keyword evidence="2" id="KW-0472">Membrane</keyword>
<feature type="transmembrane region" description="Helical" evidence="2">
    <location>
        <begin position="376"/>
        <end position="400"/>
    </location>
</feature>
<dbReference type="AlphaFoldDB" id="A0AA88GPG2"/>
<dbReference type="Gene3D" id="3.30.70.1230">
    <property type="entry name" value="Nucleotide cyclase"/>
    <property type="match status" value="1"/>
</dbReference>
<organism evidence="4 5">
    <name type="scientific">Naegleria lovaniensis</name>
    <name type="common">Amoeba</name>
    <dbReference type="NCBI Taxonomy" id="51637"/>
    <lineage>
        <taxon>Eukaryota</taxon>
        <taxon>Discoba</taxon>
        <taxon>Heterolobosea</taxon>
        <taxon>Tetramitia</taxon>
        <taxon>Eutetramitia</taxon>
        <taxon>Vahlkampfiidae</taxon>
        <taxon>Naegleria</taxon>
    </lineage>
</organism>
<dbReference type="RefSeq" id="XP_044550444.1">
    <property type="nucleotide sequence ID" value="XM_044691587.1"/>
</dbReference>
<dbReference type="GeneID" id="68094652"/>
<reference evidence="4 5" key="1">
    <citation type="journal article" date="2018" name="BMC Genomics">
        <title>The genome of Naegleria lovaniensis, the basis for a comparative approach to unravel pathogenicity factors of the human pathogenic amoeba N. fowleri.</title>
        <authorList>
            <person name="Liechti N."/>
            <person name="Schurch N."/>
            <person name="Bruggmann R."/>
            <person name="Wittwer M."/>
        </authorList>
    </citation>
    <scope>NUCLEOTIDE SEQUENCE [LARGE SCALE GENOMIC DNA]</scope>
    <source>
        <strain evidence="4 5">ATCC 30569</strain>
    </source>
</reference>
<keyword evidence="5" id="KW-1185">Reference proteome</keyword>
<comment type="caution">
    <text evidence="4">The sequence shown here is derived from an EMBL/GenBank/DDBJ whole genome shotgun (WGS) entry which is preliminary data.</text>
</comment>
<dbReference type="Gene3D" id="3.30.450.20">
    <property type="entry name" value="PAS domain"/>
    <property type="match status" value="1"/>
</dbReference>
<feature type="domain" description="Guanylate cyclase" evidence="3">
    <location>
        <begin position="608"/>
        <end position="667"/>
    </location>
</feature>
<evidence type="ECO:0000256" key="1">
    <source>
        <dbReference type="SAM" id="MobiDB-lite"/>
    </source>
</evidence>
<feature type="region of interest" description="Disordered" evidence="1">
    <location>
        <begin position="476"/>
        <end position="498"/>
    </location>
</feature>
<evidence type="ECO:0000313" key="4">
    <source>
        <dbReference type="EMBL" id="KAG2386452.1"/>
    </source>
</evidence>